<feature type="compositionally biased region" description="Low complexity" evidence="1">
    <location>
        <begin position="143"/>
        <end position="152"/>
    </location>
</feature>
<evidence type="ECO:0000313" key="2">
    <source>
        <dbReference type="EMBL" id="KAH7358474.1"/>
    </source>
</evidence>
<feature type="compositionally biased region" description="Low complexity" evidence="1">
    <location>
        <begin position="235"/>
        <end position="250"/>
    </location>
</feature>
<feature type="compositionally biased region" description="Low complexity" evidence="1">
    <location>
        <begin position="95"/>
        <end position="112"/>
    </location>
</feature>
<dbReference type="OrthoDB" id="5350396at2759"/>
<feature type="compositionally biased region" description="Low complexity" evidence="1">
    <location>
        <begin position="37"/>
        <end position="48"/>
    </location>
</feature>
<feature type="compositionally biased region" description="Polar residues" evidence="1">
    <location>
        <begin position="163"/>
        <end position="186"/>
    </location>
</feature>
<gene>
    <name evidence="2" type="ORF">B0T11DRAFT_104471</name>
</gene>
<protein>
    <submittedName>
        <fullName evidence="2">Uncharacterized protein</fullName>
    </submittedName>
</protein>
<keyword evidence="3" id="KW-1185">Reference proteome</keyword>
<proteinExistence type="predicted"/>
<organism evidence="2 3">
    <name type="scientific">Plectosphaerella cucumerina</name>
    <dbReference type="NCBI Taxonomy" id="40658"/>
    <lineage>
        <taxon>Eukaryota</taxon>
        <taxon>Fungi</taxon>
        <taxon>Dikarya</taxon>
        <taxon>Ascomycota</taxon>
        <taxon>Pezizomycotina</taxon>
        <taxon>Sordariomycetes</taxon>
        <taxon>Hypocreomycetidae</taxon>
        <taxon>Glomerellales</taxon>
        <taxon>Plectosphaerellaceae</taxon>
        <taxon>Plectosphaerella</taxon>
    </lineage>
</organism>
<evidence type="ECO:0000256" key="1">
    <source>
        <dbReference type="SAM" id="MobiDB-lite"/>
    </source>
</evidence>
<sequence>MDRKKAYKQSSIKSFFSKKPAPSSQKANASTTPLAESSLNSVISSQSSLGELPERKRPDRQEETAAHGSPFPLRGPPPSSNPHIQDDPTCITVATSPADSGSFSSSALTSLDIAPASSMSLGHPTNIDTGSSFSASTQVPTGSADSSASQSSNTHTLGVPGWSTPSRPSTPPQVSVSYSGEGTPTRTLFAHNDGGSTASKRTAGMASFSPMKARPPTKIAKKSPTPSLRAPSDASPFSSTPQIPSSPTSPVAKKAAFDRTMEIKGSDDEDDDMSDESLPDIDSFVPSKILFPDKPVSTKIGAATPDGRRTRRTGLLQSPVAISNKTRKFDIKTLIAHQKTDDAIAAGFKRATEEMEQAATATAIKREMESKSVVTNSPSTIRKQFISMAGVKEETAGKALRAMERTQYASLVQTAFYFFKASHSSSTEKSRPFPKAAAQGPWALLAKEGMRRRQIESGFFSKVAKQLTIPDDIFLWLLDSMRTEKSPVARSAYCEILAGASSEQVQRLVKPEKLSEICHGLGCIDSFDDEQLQSVSEREGGYTDRDWGSLLTYLQWLREAAPFFGQDVIQHAVGHLLRMATDRALLSNPDVLLNHQAALTDLVDHVEAPMWDEFCEQTASALYRAFGIDHLLVLPLQSCSAASDRIRQLQRRLARGFFLGDPSKARQHPDQSILLSEMIDRLGHDDFKITRKTDYLRLRARMRMLDIAIDDGSQTQRDGGAEGDKRFNEDIDEVSRRLRDIWGSINDAGALYLTRTQAKSTIDCMQKRLTYSERTKPIPKQSLFDLPRKPAEAPSADSQALMQRFIGNLKKARPAITPGKTPEGSDGGSSDAEATFMTAMGDD</sequence>
<evidence type="ECO:0000313" key="3">
    <source>
        <dbReference type="Proteomes" id="UP000813385"/>
    </source>
</evidence>
<feature type="compositionally biased region" description="Polar residues" evidence="1">
    <location>
        <begin position="126"/>
        <end position="141"/>
    </location>
</feature>
<name>A0A8K0X1A6_9PEZI</name>
<feature type="region of interest" description="Disordered" evidence="1">
    <location>
        <begin position="811"/>
        <end position="843"/>
    </location>
</feature>
<feature type="compositionally biased region" description="Basic and acidic residues" evidence="1">
    <location>
        <begin position="52"/>
        <end position="65"/>
    </location>
</feature>
<feature type="compositionally biased region" description="Low complexity" evidence="1">
    <location>
        <begin position="8"/>
        <end position="27"/>
    </location>
</feature>
<accession>A0A8K0X1A6</accession>
<dbReference type="EMBL" id="JAGPXD010000004">
    <property type="protein sequence ID" value="KAH7358474.1"/>
    <property type="molecule type" value="Genomic_DNA"/>
</dbReference>
<feature type="region of interest" description="Disordered" evidence="1">
    <location>
        <begin position="1"/>
        <end position="255"/>
    </location>
</feature>
<dbReference type="AlphaFoldDB" id="A0A8K0X1A6"/>
<comment type="caution">
    <text evidence="2">The sequence shown here is derived from an EMBL/GenBank/DDBJ whole genome shotgun (WGS) entry which is preliminary data.</text>
</comment>
<dbReference type="Proteomes" id="UP000813385">
    <property type="component" value="Unassembled WGS sequence"/>
</dbReference>
<reference evidence="2" key="1">
    <citation type="journal article" date="2021" name="Nat. Commun.">
        <title>Genetic determinants of endophytism in the Arabidopsis root mycobiome.</title>
        <authorList>
            <person name="Mesny F."/>
            <person name="Miyauchi S."/>
            <person name="Thiergart T."/>
            <person name="Pickel B."/>
            <person name="Atanasova L."/>
            <person name="Karlsson M."/>
            <person name="Huettel B."/>
            <person name="Barry K.W."/>
            <person name="Haridas S."/>
            <person name="Chen C."/>
            <person name="Bauer D."/>
            <person name="Andreopoulos W."/>
            <person name="Pangilinan J."/>
            <person name="LaButti K."/>
            <person name="Riley R."/>
            <person name="Lipzen A."/>
            <person name="Clum A."/>
            <person name="Drula E."/>
            <person name="Henrissat B."/>
            <person name="Kohler A."/>
            <person name="Grigoriev I.V."/>
            <person name="Martin F.M."/>
            <person name="Hacquard S."/>
        </authorList>
    </citation>
    <scope>NUCLEOTIDE SEQUENCE</scope>
    <source>
        <strain evidence="2">MPI-CAGE-AT-0016</strain>
    </source>
</reference>